<evidence type="ECO:0000313" key="3">
    <source>
        <dbReference type="Proteomes" id="UP001176517"/>
    </source>
</evidence>
<dbReference type="AlphaFoldDB" id="A0AAN6GIC6"/>
<gene>
    <name evidence="2" type="ORF">OC846_006698</name>
</gene>
<feature type="region of interest" description="Disordered" evidence="1">
    <location>
        <begin position="50"/>
        <end position="76"/>
    </location>
</feature>
<comment type="caution">
    <text evidence="2">The sequence shown here is derived from an EMBL/GenBank/DDBJ whole genome shotgun (WGS) entry which is preliminary data.</text>
</comment>
<organism evidence="2 3">
    <name type="scientific">Tilletia horrida</name>
    <dbReference type="NCBI Taxonomy" id="155126"/>
    <lineage>
        <taxon>Eukaryota</taxon>
        <taxon>Fungi</taxon>
        <taxon>Dikarya</taxon>
        <taxon>Basidiomycota</taxon>
        <taxon>Ustilaginomycotina</taxon>
        <taxon>Exobasidiomycetes</taxon>
        <taxon>Tilletiales</taxon>
        <taxon>Tilletiaceae</taxon>
        <taxon>Tilletia</taxon>
    </lineage>
</organism>
<dbReference type="EMBL" id="JAPDMZ010000495">
    <property type="protein sequence ID" value="KAK0542567.1"/>
    <property type="molecule type" value="Genomic_DNA"/>
</dbReference>
<sequence length="584" mass="61837">MFGSVRIYTLTCACFSHAMSSSSLRTDGTPTAAGPPDLEMADTGLAAAEASGADDIPMMDEREGDSMSGADEPTLASSYDLSTNPLTVSGYAEALSDCFSAVTSLLSIDDDRTAIPVATNQALLSWAADTGRAVLSEADRLQADIQRAATSLEEDERSNSIETLSKLRFGPQILDLTALTAAESKGAIGQEQSAFLSELSRLEAVFAQSAEWMLANAGPSDIEVLCDLADSTAQLAQLRVRTNVYLSSVGTQTAVADIRAAWATASVAAKMLLRAYALVEALDTTSTPGSGTAVVAAGGGSSSLSGLVLGGHEGRAGLLTERQRAQLSISVSLAQVSLFRLHPLFNILRSQESATDARRTTDTLRANAVAYSRRALQQAGLKWIYQWADDAKTGFQNKGARKLPKDWVLSHAHGIEHEERVLHGGWELLSLRAEALMTAIRAGWYQTLASSAGTDHLYQTMPSFEDLNQLSSEGAEVAAMADCVSALTRRPAQGSHAIPDKALESKDIARAFEAEIFTTIEGADVFATQGAVGQLEPARQVRIAVEIDSSDGSVRGSTVSNSSAAVNELAFWDWVMSRTLGNSS</sequence>
<protein>
    <submittedName>
        <fullName evidence="2">Uncharacterized protein</fullName>
    </submittedName>
</protein>
<evidence type="ECO:0000313" key="2">
    <source>
        <dbReference type="EMBL" id="KAK0542567.1"/>
    </source>
</evidence>
<evidence type="ECO:0000256" key="1">
    <source>
        <dbReference type="SAM" id="MobiDB-lite"/>
    </source>
</evidence>
<name>A0AAN6GIC6_9BASI</name>
<accession>A0AAN6GIC6</accession>
<dbReference type="Proteomes" id="UP001176517">
    <property type="component" value="Unassembled WGS sequence"/>
</dbReference>
<proteinExistence type="predicted"/>
<reference evidence="2" key="1">
    <citation type="journal article" date="2023" name="PhytoFront">
        <title>Draft Genome Resources of Seven Strains of Tilletia horrida, Causal Agent of Kernel Smut of Rice.</title>
        <authorList>
            <person name="Khanal S."/>
            <person name="Antony Babu S."/>
            <person name="Zhou X.G."/>
        </authorList>
    </citation>
    <scope>NUCLEOTIDE SEQUENCE</scope>
    <source>
        <strain evidence="2">TX6</strain>
    </source>
</reference>
<keyword evidence="3" id="KW-1185">Reference proteome</keyword>